<dbReference type="InterPro" id="IPR003029">
    <property type="entry name" value="S1_domain"/>
</dbReference>
<dbReference type="EMBL" id="FNWV01000010">
    <property type="protein sequence ID" value="SEH76497.1"/>
    <property type="molecule type" value="Genomic_DNA"/>
</dbReference>
<evidence type="ECO:0000256" key="2">
    <source>
        <dbReference type="SAM" id="MobiDB-lite"/>
    </source>
</evidence>
<name>A0A1H6KSF6_RUMFL</name>
<evidence type="ECO:0000256" key="1">
    <source>
        <dbReference type="ARBA" id="ARBA00025604"/>
    </source>
</evidence>
<dbReference type="SMART" id="SM00316">
    <property type="entry name" value="S1"/>
    <property type="match status" value="1"/>
</dbReference>
<dbReference type="RefSeq" id="WP_074718049.1">
    <property type="nucleotide sequence ID" value="NZ_FNWV01000010.1"/>
</dbReference>
<dbReference type="FunFam" id="2.40.50.140:FF:000103">
    <property type="entry name" value="protein RRP5 homolog"/>
    <property type="match status" value="1"/>
</dbReference>
<organism evidence="4 5">
    <name type="scientific">Ruminococcus flavefaciens</name>
    <dbReference type="NCBI Taxonomy" id="1265"/>
    <lineage>
        <taxon>Bacteria</taxon>
        <taxon>Bacillati</taxon>
        <taxon>Bacillota</taxon>
        <taxon>Clostridia</taxon>
        <taxon>Eubacteriales</taxon>
        <taxon>Oscillospiraceae</taxon>
        <taxon>Ruminococcus</taxon>
    </lineage>
</organism>
<dbReference type="Proteomes" id="UP000183190">
    <property type="component" value="Unassembled WGS sequence"/>
</dbReference>
<proteinExistence type="predicted"/>
<accession>A0A1H6KSF6</accession>
<gene>
    <name evidence="4" type="ORF">SAMN02910265_02565</name>
</gene>
<feature type="domain" description="S1 motif" evidence="3">
    <location>
        <begin position="6"/>
        <end position="74"/>
    </location>
</feature>
<dbReference type="SUPFAM" id="SSF50249">
    <property type="entry name" value="Nucleic acid-binding proteins"/>
    <property type="match status" value="1"/>
</dbReference>
<feature type="region of interest" description="Disordered" evidence="2">
    <location>
        <begin position="75"/>
        <end position="188"/>
    </location>
</feature>
<feature type="compositionally biased region" description="Basic and acidic residues" evidence="2">
    <location>
        <begin position="160"/>
        <end position="188"/>
    </location>
</feature>
<dbReference type="Gene3D" id="2.40.50.140">
    <property type="entry name" value="Nucleic acid-binding proteins"/>
    <property type="match status" value="1"/>
</dbReference>
<dbReference type="PANTHER" id="PTHR10724">
    <property type="entry name" value="30S RIBOSOMAL PROTEIN S1"/>
    <property type="match status" value="1"/>
</dbReference>
<dbReference type="GO" id="GO:0003735">
    <property type="term" value="F:structural constituent of ribosome"/>
    <property type="evidence" value="ECO:0007669"/>
    <property type="project" value="TreeGrafter"/>
</dbReference>
<dbReference type="Pfam" id="PF00575">
    <property type="entry name" value="S1"/>
    <property type="match status" value="1"/>
</dbReference>
<evidence type="ECO:0000259" key="3">
    <source>
        <dbReference type="PROSITE" id="PS50126"/>
    </source>
</evidence>
<feature type="compositionally biased region" description="Basic and acidic residues" evidence="2">
    <location>
        <begin position="87"/>
        <end position="137"/>
    </location>
</feature>
<reference evidence="4 5" key="1">
    <citation type="submission" date="2016-10" db="EMBL/GenBank/DDBJ databases">
        <authorList>
            <person name="de Groot N.N."/>
        </authorList>
    </citation>
    <scope>NUCLEOTIDE SEQUENCE [LARGE SCALE GENOMIC DNA]</scope>
    <source>
        <strain evidence="4 5">YAD2003</strain>
    </source>
</reference>
<protein>
    <submittedName>
        <fullName evidence="4">S1 RNA binding domain protein</fullName>
    </submittedName>
</protein>
<dbReference type="AlphaFoldDB" id="A0A1H6KSF6"/>
<dbReference type="PROSITE" id="PS50126">
    <property type="entry name" value="S1"/>
    <property type="match status" value="1"/>
</dbReference>
<evidence type="ECO:0000313" key="5">
    <source>
        <dbReference type="Proteomes" id="UP000183190"/>
    </source>
</evidence>
<dbReference type="GO" id="GO:0006412">
    <property type="term" value="P:translation"/>
    <property type="evidence" value="ECO:0007669"/>
    <property type="project" value="TreeGrafter"/>
</dbReference>
<dbReference type="GO" id="GO:0003729">
    <property type="term" value="F:mRNA binding"/>
    <property type="evidence" value="ECO:0007669"/>
    <property type="project" value="TreeGrafter"/>
</dbReference>
<comment type="function">
    <text evidence="1">Binds mRNA; thus facilitating recognition of the initiation point. It is needed to translate mRNA with a short Shine-Dalgarno (SD) purine-rich sequence.</text>
</comment>
<dbReference type="OrthoDB" id="9810507at2"/>
<evidence type="ECO:0000313" key="4">
    <source>
        <dbReference type="EMBL" id="SEH76497.1"/>
    </source>
</evidence>
<sequence>MQLEIGKIYNGKVKGITQYGAFVDIEGGGTGMVHISEIANTYVSDIREHLAEDQDVKVKVIGINEAGKVSLSIKKASENGDSQPRQRRFDKGQGKFDKDGGKGGERGSDRGGERNSDRGDRGFDKGERSFDKGERPQRSKPVVWEPKKQIPPSEMTFEDMMSRFKQTSEERMCDLKRSTDRKNGTRRK</sequence>
<dbReference type="InterPro" id="IPR012340">
    <property type="entry name" value="NA-bd_OB-fold"/>
</dbReference>
<dbReference type="InterPro" id="IPR050437">
    <property type="entry name" value="Ribos_protein_bS1-like"/>
</dbReference>